<evidence type="ECO:0000259" key="9">
    <source>
        <dbReference type="PROSITE" id="PS51012"/>
    </source>
</evidence>
<evidence type="ECO:0000256" key="5">
    <source>
        <dbReference type="ARBA" id="ARBA00022692"/>
    </source>
</evidence>
<dbReference type="Pfam" id="PF12698">
    <property type="entry name" value="ABC2_membrane_3"/>
    <property type="match status" value="1"/>
</dbReference>
<feature type="transmembrane region" description="Helical" evidence="8">
    <location>
        <begin position="365"/>
        <end position="385"/>
    </location>
</feature>
<dbReference type="AlphaFoldDB" id="A0A9X4XLX0"/>
<gene>
    <name evidence="10" type="ORF">GJ689_15540</name>
</gene>
<feature type="transmembrane region" description="Helical" evidence="8">
    <location>
        <begin position="277"/>
        <end position="299"/>
    </location>
</feature>
<dbReference type="PROSITE" id="PS51012">
    <property type="entry name" value="ABC_TM2"/>
    <property type="match status" value="1"/>
</dbReference>
<reference evidence="10 11" key="1">
    <citation type="submission" date="2019-11" db="EMBL/GenBank/DDBJ databases">
        <title>Whole-genome sequence of Rhodoplanes serenus DSM 18633, type strain.</title>
        <authorList>
            <person name="Kyndt J.A."/>
            <person name="Meyer T.E."/>
        </authorList>
    </citation>
    <scope>NUCLEOTIDE SEQUENCE [LARGE SCALE GENOMIC DNA]</scope>
    <source>
        <strain evidence="10 11">DSM 18633</strain>
    </source>
</reference>
<dbReference type="RefSeq" id="WP_155480283.1">
    <property type="nucleotide sequence ID" value="NZ_WNKV01000011.1"/>
</dbReference>
<dbReference type="InterPro" id="IPR051449">
    <property type="entry name" value="ABC-2_transporter_component"/>
</dbReference>
<evidence type="ECO:0000256" key="3">
    <source>
        <dbReference type="ARBA" id="ARBA00022448"/>
    </source>
</evidence>
<keyword evidence="6 8" id="KW-1133">Transmembrane helix</keyword>
<evidence type="ECO:0000256" key="7">
    <source>
        <dbReference type="ARBA" id="ARBA00023136"/>
    </source>
</evidence>
<dbReference type="Proteomes" id="UP000438991">
    <property type="component" value="Unassembled WGS sequence"/>
</dbReference>
<evidence type="ECO:0000256" key="1">
    <source>
        <dbReference type="ARBA" id="ARBA00004651"/>
    </source>
</evidence>
<proteinExistence type="inferred from homology"/>
<comment type="caution">
    <text evidence="10">The sequence shown here is derived from an EMBL/GenBank/DDBJ whole genome shotgun (WGS) entry which is preliminary data.</text>
</comment>
<evidence type="ECO:0000313" key="11">
    <source>
        <dbReference type="Proteomes" id="UP000438991"/>
    </source>
</evidence>
<dbReference type="Gene3D" id="3.40.1710.10">
    <property type="entry name" value="abc type-2 transporter like domain"/>
    <property type="match status" value="1"/>
</dbReference>
<protein>
    <submittedName>
        <fullName evidence="10">ABC transporter permease subunit</fullName>
    </submittedName>
</protein>
<feature type="transmembrane region" description="Helical" evidence="8">
    <location>
        <begin position="246"/>
        <end position="270"/>
    </location>
</feature>
<feature type="transmembrane region" description="Helical" evidence="8">
    <location>
        <begin position="44"/>
        <end position="61"/>
    </location>
</feature>
<keyword evidence="3" id="KW-0813">Transport</keyword>
<dbReference type="GO" id="GO:0005886">
    <property type="term" value="C:plasma membrane"/>
    <property type="evidence" value="ECO:0007669"/>
    <property type="project" value="UniProtKB-SubCell"/>
</dbReference>
<accession>A0A9X4XLX0</accession>
<feature type="transmembrane region" description="Helical" evidence="8">
    <location>
        <begin position="195"/>
        <end position="220"/>
    </location>
</feature>
<dbReference type="PANTHER" id="PTHR30294:SF47">
    <property type="entry name" value="INNER MEMBRANE TRANSPORT PERMEASE YHHJ"/>
    <property type="match status" value="1"/>
</dbReference>
<feature type="transmembrane region" description="Helical" evidence="8">
    <location>
        <begin position="305"/>
        <end position="322"/>
    </location>
</feature>
<comment type="similarity">
    <text evidence="2">Belongs to the ABC-2 integral membrane protein family.</text>
</comment>
<dbReference type="InterPro" id="IPR047817">
    <property type="entry name" value="ABC2_TM_bact-type"/>
</dbReference>
<evidence type="ECO:0000256" key="2">
    <source>
        <dbReference type="ARBA" id="ARBA00007783"/>
    </source>
</evidence>
<feature type="domain" description="ABC transmembrane type-2" evidence="9">
    <location>
        <begin position="154"/>
        <end position="391"/>
    </location>
</feature>
<dbReference type="EMBL" id="WNKV01000011">
    <property type="protein sequence ID" value="MTW17618.1"/>
    <property type="molecule type" value="Genomic_DNA"/>
</dbReference>
<sequence length="395" mass="41714">MADPAPADDPPLRGSTSLRGLRVRLANLARLTIKELRSIRADPVMLLLVVYAFTINIYTVATGASIEATNLAVAIVDEDRSPLSRRIADGLTPPLFRPATVIGAAEIDPAMDAGRFVFVIEIPPRFEADVRAGRRTAVQIDVDATAITQAGNGTAYIRTIVADQIAETKAGREDGAAAPIDVVVRARSNPNLKSSWFTSVMQVINSITMLTVILTGAALIREREQGTVEHLLVMPVVPSEIMLSKILANGFVTLAAAGLSLVVVVGWWLGVPLGGSLALFLAGAAVYVFTSGALGILLGTVANTMGQYGLLAIPVLLVTQLLSGSATPLESMPAWLRIVMMTVSPTPHFVLFAQGVLYRGAGLGVVWPSLLAMAAIGAVYLGVALRRFRRVVFGG</sequence>
<evidence type="ECO:0000256" key="6">
    <source>
        <dbReference type="ARBA" id="ARBA00022989"/>
    </source>
</evidence>
<evidence type="ECO:0000256" key="4">
    <source>
        <dbReference type="ARBA" id="ARBA00022475"/>
    </source>
</evidence>
<name>A0A9X4XLX0_9BRAD</name>
<dbReference type="PANTHER" id="PTHR30294">
    <property type="entry name" value="MEMBRANE COMPONENT OF ABC TRANSPORTER YHHJ-RELATED"/>
    <property type="match status" value="1"/>
</dbReference>
<evidence type="ECO:0000256" key="8">
    <source>
        <dbReference type="SAM" id="Phobius"/>
    </source>
</evidence>
<organism evidence="10 11">
    <name type="scientific">Rhodoplanes serenus</name>
    <dbReference type="NCBI Taxonomy" id="200615"/>
    <lineage>
        <taxon>Bacteria</taxon>
        <taxon>Pseudomonadati</taxon>
        <taxon>Pseudomonadota</taxon>
        <taxon>Alphaproteobacteria</taxon>
        <taxon>Hyphomicrobiales</taxon>
        <taxon>Nitrobacteraceae</taxon>
        <taxon>Rhodoplanes</taxon>
    </lineage>
</organism>
<keyword evidence="4" id="KW-1003">Cell membrane</keyword>
<dbReference type="InterPro" id="IPR013525">
    <property type="entry name" value="ABC2_TM"/>
</dbReference>
<comment type="subcellular location">
    <subcellularLocation>
        <location evidence="1">Cell membrane</location>
        <topology evidence="1">Multi-pass membrane protein</topology>
    </subcellularLocation>
</comment>
<keyword evidence="5 8" id="KW-0812">Transmembrane</keyword>
<dbReference type="GO" id="GO:0140359">
    <property type="term" value="F:ABC-type transporter activity"/>
    <property type="evidence" value="ECO:0007669"/>
    <property type="project" value="InterPro"/>
</dbReference>
<keyword evidence="7 8" id="KW-0472">Membrane</keyword>
<evidence type="ECO:0000313" key="10">
    <source>
        <dbReference type="EMBL" id="MTW17618.1"/>
    </source>
</evidence>